<gene>
    <name evidence="2" type="ORF">FIM1_7</name>
</gene>
<sequence length="196" mass="23031">MFGIRSIFLFILFSSNVVWPSSVATNSEDILAGLRQVKAKSIDQTSFEPSTDHNVWKRWYDYIALREHKTGTVYAHEAIGIEWQLNITSAYFNRDLSYFPTFDDIECALQILFNSNDYRRMLAFCIRLYNDDRSYVDVRIQRAETPLYKDITEMNCNVGYKRRFPERCNTFNGGHFLSLREYFSNDDQTKSSATQN</sequence>
<name>A0ABX6EMI4_KLUMA</name>
<evidence type="ECO:0000313" key="2">
    <source>
        <dbReference type="EMBL" id="QGN13370.1"/>
    </source>
</evidence>
<evidence type="ECO:0000256" key="1">
    <source>
        <dbReference type="SAM" id="SignalP"/>
    </source>
</evidence>
<keyword evidence="3" id="KW-1185">Reference proteome</keyword>
<keyword evidence="1" id="KW-0732">Signal</keyword>
<evidence type="ECO:0000313" key="3">
    <source>
        <dbReference type="Proteomes" id="UP000422736"/>
    </source>
</evidence>
<proteinExistence type="predicted"/>
<dbReference type="EMBL" id="CP015054">
    <property type="protein sequence ID" value="QGN13370.1"/>
    <property type="molecule type" value="Genomic_DNA"/>
</dbReference>
<feature type="chain" id="PRO_5047191345" evidence="1">
    <location>
        <begin position="25"/>
        <end position="196"/>
    </location>
</feature>
<feature type="signal peptide" evidence="1">
    <location>
        <begin position="1"/>
        <end position="24"/>
    </location>
</feature>
<accession>A0ABX6EMI4</accession>
<reference evidence="2 3" key="1">
    <citation type="submission" date="2016-03" db="EMBL/GenBank/DDBJ databases">
        <title>How can Kluyveromyces marxianus grow so fast - potential evolutionary course in Saccharomyces Complex revealed by comparative genomics.</title>
        <authorList>
            <person name="Mo W."/>
            <person name="Lu W."/>
            <person name="Yang X."/>
            <person name="Qi J."/>
            <person name="Lv H."/>
        </authorList>
    </citation>
    <scope>NUCLEOTIDE SEQUENCE [LARGE SCALE GENOMIC DNA]</scope>
    <source>
        <strain evidence="2 3">FIM1</strain>
    </source>
</reference>
<dbReference type="Proteomes" id="UP000422736">
    <property type="component" value="Chromosome 1"/>
</dbReference>
<organism evidence="2 3">
    <name type="scientific">Kluyveromyces marxianus</name>
    <name type="common">Yeast</name>
    <name type="synonym">Candida kefyr</name>
    <dbReference type="NCBI Taxonomy" id="4911"/>
    <lineage>
        <taxon>Eukaryota</taxon>
        <taxon>Fungi</taxon>
        <taxon>Dikarya</taxon>
        <taxon>Ascomycota</taxon>
        <taxon>Saccharomycotina</taxon>
        <taxon>Saccharomycetes</taxon>
        <taxon>Saccharomycetales</taxon>
        <taxon>Saccharomycetaceae</taxon>
        <taxon>Kluyveromyces</taxon>
    </lineage>
</organism>
<protein>
    <submittedName>
        <fullName evidence="2">Uncharacterized protein</fullName>
    </submittedName>
</protein>
<reference evidence="2 3" key="2">
    <citation type="submission" date="2019-11" db="EMBL/GenBank/DDBJ databases">
        <authorList>
            <person name="Lu H."/>
        </authorList>
    </citation>
    <scope>NUCLEOTIDE SEQUENCE [LARGE SCALE GENOMIC DNA]</scope>
    <source>
        <strain evidence="2 3">FIM1</strain>
    </source>
</reference>